<reference evidence="2" key="1">
    <citation type="submission" date="2023-10" db="EMBL/GenBank/DDBJ databases">
        <authorList>
            <person name="Chen Y."/>
            <person name="Shah S."/>
            <person name="Dougan E. K."/>
            <person name="Thang M."/>
            <person name="Chan C."/>
        </authorList>
    </citation>
    <scope>NUCLEOTIDE SEQUENCE [LARGE SCALE GENOMIC DNA]</scope>
</reference>
<feature type="region of interest" description="Disordered" evidence="1">
    <location>
        <begin position="402"/>
        <end position="446"/>
    </location>
</feature>
<evidence type="ECO:0000313" key="3">
    <source>
        <dbReference type="Proteomes" id="UP001189429"/>
    </source>
</evidence>
<dbReference type="Proteomes" id="UP001189429">
    <property type="component" value="Unassembled WGS sequence"/>
</dbReference>
<proteinExistence type="predicted"/>
<dbReference type="EMBL" id="CAUYUJ010018338">
    <property type="protein sequence ID" value="CAK0882793.1"/>
    <property type="molecule type" value="Genomic_DNA"/>
</dbReference>
<comment type="caution">
    <text evidence="2">The sequence shown here is derived from an EMBL/GenBank/DDBJ whole genome shotgun (WGS) entry which is preliminary data.</text>
</comment>
<sequence>MLVVFVLVGPSFVRNVALLDPPKLAPGESARPTKDRKNQQTLALMRDRKFVQALLAKEAETPEQREAREKRLDNHRWMKMPAPTEAPASFQAPRAGIRVVVRGTFIEVVEGEENQPPETAVKRALSAPVLSFRREEEAAHCLGSPADLAQQSVEVEDQVSQEPKTTVAIRNIPLDFTRDQLQQHLDAGGFAGQYDILFSLPANRLREVPEFRLRLCEFFRLSSDSAQRMLAELDGCSWGAPGEELLVVSWSLTQGLDEHVERYRNSPLMHESMLDDCRPIVLQGGARAEFPPPTTRVHRLRRLRTRCGSRGRGVSSSGFASSMVLHGLTRAPSASDQQAAILASPLLAGLRPASAEASGALLGQRREQVPGARGGCSTAVAPARGQKAAWADLQDDDLDGGCSECSTRAPSHSGTASSDGHGGGAPRDGPAVGRRGSSGVPQPWTGSLLAQGLMPALLEEQGAQFPSGFPELGALVEVVGTFPSGGHAVVTAVDREKGTCKVQLMQDGRLTRRVRTIKCKYTRPLRREEMRQ</sequence>
<feature type="region of interest" description="Disordered" evidence="1">
    <location>
        <begin position="365"/>
        <end position="387"/>
    </location>
</feature>
<gene>
    <name evidence="2" type="ORF">PCOR1329_LOCUS65209</name>
</gene>
<evidence type="ECO:0008006" key="4">
    <source>
        <dbReference type="Google" id="ProtNLM"/>
    </source>
</evidence>
<keyword evidence="3" id="KW-1185">Reference proteome</keyword>
<name>A0ABN9WAR4_9DINO</name>
<feature type="compositionally biased region" description="Polar residues" evidence="1">
    <location>
        <begin position="404"/>
        <end position="418"/>
    </location>
</feature>
<evidence type="ECO:0000313" key="2">
    <source>
        <dbReference type="EMBL" id="CAK0882793.1"/>
    </source>
</evidence>
<protein>
    <recommendedName>
        <fullName evidence="4">RRM domain-containing protein</fullName>
    </recommendedName>
</protein>
<evidence type="ECO:0000256" key="1">
    <source>
        <dbReference type="SAM" id="MobiDB-lite"/>
    </source>
</evidence>
<organism evidence="2 3">
    <name type="scientific">Prorocentrum cordatum</name>
    <dbReference type="NCBI Taxonomy" id="2364126"/>
    <lineage>
        <taxon>Eukaryota</taxon>
        <taxon>Sar</taxon>
        <taxon>Alveolata</taxon>
        <taxon>Dinophyceae</taxon>
        <taxon>Prorocentrales</taxon>
        <taxon>Prorocentraceae</taxon>
        <taxon>Prorocentrum</taxon>
    </lineage>
</organism>
<accession>A0ABN9WAR4</accession>